<evidence type="ECO:0000256" key="10">
    <source>
        <dbReference type="ARBA" id="ARBA00023319"/>
    </source>
</evidence>
<dbReference type="OrthoDB" id="9904387at2759"/>
<keyword evidence="9" id="KW-0325">Glycoprotein</keyword>
<dbReference type="Gene3D" id="2.60.40.10">
    <property type="entry name" value="Immunoglobulins"/>
    <property type="match status" value="2"/>
</dbReference>
<accession>A0A9Q1AYF8</accession>
<sequence length="280" mass="31398">MCLAAAVAPLLLLENASRIANTGGSLPSEGEISLWKDKVQKVMAKLREEARLPCSYKIPQGESMKDYKIYWQTRGGLKPLVAIAYINATESSYTDPLYKNRTKMNEENFTLSIFPVKLSDECTYECVILKEELITKLPVALSVVADFSKPIIQAERHSNVCGSEWLTLTCSSHGGYPRPRMVGSINNETVEWNSTATHDAATGLFQIIGNLPLNVTGDILVHCSVEYQDLKVSANFTWCMYLHPRHSNVVFSFPNSSSPDYWTLVSNTKLCIFMLMHLKY</sequence>
<dbReference type="SUPFAM" id="SSF48726">
    <property type="entry name" value="Immunoglobulin"/>
    <property type="match status" value="2"/>
</dbReference>
<keyword evidence="13" id="KW-1185">Reference proteome</keyword>
<dbReference type="Proteomes" id="UP001142489">
    <property type="component" value="Unassembled WGS sequence"/>
</dbReference>
<dbReference type="PANTHER" id="PTHR25466:SF4">
    <property type="entry name" value="T-LYMPHOCYTE ACTIVATION ANTIGEN CD80"/>
    <property type="match status" value="1"/>
</dbReference>
<name>A0A9Q1AYF8_9SAUR</name>
<evidence type="ECO:0000256" key="5">
    <source>
        <dbReference type="ARBA" id="ARBA00022989"/>
    </source>
</evidence>
<dbReference type="PROSITE" id="PS50835">
    <property type="entry name" value="IG_LIKE"/>
    <property type="match status" value="1"/>
</dbReference>
<evidence type="ECO:0000256" key="1">
    <source>
        <dbReference type="ARBA" id="ARBA00004251"/>
    </source>
</evidence>
<dbReference type="InterPro" id="IPR013783">
    <property type="entry name" value="Ig-like_fold"/>
</dbReference>
<dbReference type="InterPro" id="IPR013162">
    <property type="entry name" value="CD80_C2-set"/>
</dbReference>
<dbReference type="GO" id="GO:0006955">
    <property type="term" value="P:immune response"/>
    <property type="evidence" value="ECO:0007669"/>
    <property type="project" value="TreeGrafter"/>
</dbReference>
<evidence type="ECO:0000259" key="11">
    <source>
        <dbReference type="PROSITE" id="PS50835"/>
    </source>
</evidence>
<keyword evidence="2" id="KW-1003">Cell membrane</keyword>
<protein>
    <recommendedName>
        <fullName evidence="11">Ig-like domain-containing protein</fullName>
    </recommendedName>
</protein>
<dbReference type="InterPro" id="IPR036179">
    <property type="entry name" value="Ig-like_dom_sf"/>
</dbReference>
<dbReference type="GO" id="GO:0009897">
    <property type="term" value="C:external side of plasma membrane"/>
    <property type="evidence" value="ECO:0007669"/>
    <property type="project" value="TreeGrafter"/>
</dbReference>
<proteinExistence type="predicted"/>
<keyword evidence="4" id="KW-0732">Signal</keyword>
<evidence type="ECO:0000313" key="12">
    <source>
        <dbReference type="EMBL" id="KAJ7320424.1"/>
    </source>
</evidence>
<evidence type="ECO:0000256" key="6">
    <source>
        <dbReference type="ARBA" id="ARBA00023136"/>
    </source>
</evidence>
<reference evidence="12" key="1">
    <citation type="journal article" date="2023" name="DNA Res.">
        <title>Chromosome-level genome assembly of Phrynocephalus forsythii using third-generation DNA sequencing and Hi-C analysis.</title>
        <authorList>
            <person name="Qi Y."/>
            <person name="Zhao W."/>
            <person name="Zhao Y."/>
            <person name="Niu C."/>
            <person name="Cao S."/>
            <person name="Zhang Y."/>
        </authorList>
    </citation>
    <scope>NUCLEOTIDE SEQUENCE</scope>
    <source>
        <tissue evidence="12">Muscle</tissue>
    </source>
</reference>
<evidence type="ECO:0000256" key="9">
    <source>
        <dbReference type="ARBA" id="ARBA00023180"/>
    </source>
</evidence>
<gene>
    <name evidence="12" type="ORF">JRQ81_019935</name>
</gene>
<organism evidence="12 13">
    <name type="scientific">Phrynocephalus forsythii</name>
    <dbReference type="NCBI Taxonomy" id="171643"/>
    <lineage>
        <taxon>Eukaryota</taxon>
        <taxon>Metazoa</taxon>
        <taxon>Chordata</taxon>
        <taxon>Craniata</taxon>
        <taxon>Vertebrata</taxon>
        <taxon>Euteleostomi</taxon>
        <taxon>Lepidosauria</taxon>
        <taxon>Squamata</taxon>
        <taxon>Bifurcata</taxon>
        <taxon>Unidentata</taxon>
        <taxon>Episquamata</taxon>
        <taxon>Toxicofera</taxon>
        <taxon>Iguania</taxon>
        <taxon>Acrodonta</taxon>
        <taxon>Agamidae</taxon>
        <taxon>Agaminae</taxon>
        <taxon>Phrynocephalus</taxon>
    </lineage>
</organism>
<dbReference type="GO" id="GO:0042102">
    <property type="term" value="P:positive regulation of T cell proliferation"/>
    <property type="evidence" value="ECO:0007669"/>
    <property type="project" value="TreeGrafter"/>
</dbReference>
<keyword evidence="10" id="KW-0393">Immunoglobulin domain</keyword>
<dbReference type="InterPro" id="IPR013106">
    <property type="entry name" value="Ig_V-set"/>
</dbReference>
<dbReference type="PANTHER" id="PTHR25466">
    <property type="entry name" value="T-LYMPHOCYTE ACTIVATION ANTIGEN"/>
    <property type="match status" value="1"/>
</dbReference>
<evidence type="ECO:0000313" key="13">
    <source>
        <dbReference type="Proteomes" id="UP001142489"/>
    </source>
</evidence>
<dbReference type="GO" id="GO:0042130">
    <property type="term" value="P:negative regulation of T cell proliferation"/>
    <property type="evidence" value="ECO:0007669"/>
    <property type="project" value="TreeGrafter"/>
</dbReference>
<dbReference type="InterPro" id="IPR007110">
    <property type="entry name" value="Ig-like_dom"/>
</dbReference>
<keyword evidence="3" id="KW-0812">Transmembrane</keyword>
<dbReference type="EMBL" id="JAPFRF010000010">
    <property type="protein sequence ID" value="KAJ7320424.1"/>
    <property type="molecule type" value="Genomic_DNA"/>
</dbReference>
<evidence type="ECO:0000256" key="3">
    <source>
        <dbReference type="ARBA" id="ARBA00022692"/>
    </source>
</evidence>
<comment type="caution">
    <text evidence="12">The sequence shown here is derived from an EMBL/GenBank/DDBJ whole genome shotgun (WGS) entry which is preliminary data.</text>
</comment>
<dbReference type="GO" id="GO:0007166">
    <property type="term" value="P:cell surface receptor signaling pathway"/>
    <property type="evidence" value="ECO:0007669"/>
    <property type="project" value="TreeGrafter"/>
</dbReference>
<feature type="domain" description="Ig-like" evidence="11">
    <location>
        <begin position="27"/>
        <end position="142"/>
    </location>
</feature>
<keyword evidence="5" id="KW-1133">Transmembrane helix</keyword>
<evidence type="ECO:0000256" key="8">
    <source>
        <dbReference type="ARBA" id="ARBA00023170"/>
    </source>
</evidence>
<keyword evidence="7" id="KW-1015">Disulfide bond</keyword>
<comment type="subcellular location">
    <subcellularLocation>
        <location evidence="1">Cell membrane</location>
        <topology evidence="1">Single-pass type I membrane protein</topology>
    </subcellularLocation>
</comment>
<dbReference type="GO" id="GO:0071222">
    <property type="term" value="P:cellular response to lipopolysaccharide"/>
    <property type="evidence" value="ECO:0007669"/>
    <property type="project" value="TreeGrafter"/>
</dbReference>
<evidence type="ECO:0000256" key="4">
    <source>
        <dbReference type="ARBA" id="ARBA00022729"/>
    </source>
</evidence>
<dbReference type="AlphaFoldDB" id="A0A9Q1AYF8"/>
<evidence type="ECO:0000256" key="7">
    <source>
        <dbReference type="ARBA" id="ARBA00023157"/>
    </source>
</evidence>
<evidence type="ECO:0000256" key="2">
    <source>
        <dbReference type="ARBA" id="ARBA00022475"/>
    </source>
</evidence>
<dbReference type="GO" id="GO:0031295">
    <property type="term" value="P:T cell costimulation"/>
    <property type="evidence" value="ECO:0007669"/>
    <property type="project" value="TreeGrafter"/>
</dbReference>
<dbReference type="InterPro" id="IPR051713">
    <property type="entry name" value="T-cell_Activation_Regulation"/>
</dbReference>
<keyword evidence="6" id="KW-0472">Membrane</keyword>
<dbReference type="Pfam" id="PF08205">
    <property type="entry name" value="C2-set_2"/>
    <property type="match status" value="1"/>
</dbReference>
<keyword evidence="8" id="KW-0675">Receptor</keyword>
<dbReference type="Pfam" id="PF07686">
    <property type="entry name" value="V-set"/>
    <property type="match status" value="1"/>
</dbReference>